<evidence type="ECO:0000256" key="10">
    <source>
        <dbReference type="ARBA" id="ARBA00023264"/>
    </source>
</evidence>
<dbReference type="NCBIfam" id="TIGR00163">
    <property type="entry name" value="PS_decarb"/>
    <property type="match status" value="1"/>
</dbReference>
<evidence type="ECO:0000313" key="13">
    <source>
        <dbReference type="EMBL" id="WBO22043.1"/>
    </source>
</evidence>
<accession>A0ABY7NKL5</accession>
<dbReference type="GO" id="GO:0004609">
    <property type="term" value="F:phosphatidylserine decarboxylase activity"/>
    <property type="evidence" value="ECO:0007669"/>
    <property type="project" value="UniProtKB-EC"/>
</dbReference>
<dbReference type="InterPro" id="IPR003817">
    <property type="entry name" value="PS_Dcarbxylase"/>
</dbReference>
<keyword evidence="8" id="KW-0594">Phospholipid biosynthesis</keyword>
<evidence type="ECO:0000256" key="6">
    <source>
        <dbReference type="ARBA" id="ARBA00023098"/>
    </source>
</evidence>
<dbReference type="PANTHER" id="PTHR10067">
    <property type="entry name" value="PHOSPHATIDYLSERINE DECARBOXYLASE"/>
    <property type="match status" value="1"/>
</dbReference>
<dbReference type="Pfam" id="PF02666">
    <property type="entry name" value="PS_Dcarbxylase"/>
    <property type="match status" value="1"/>
</dbReference>
<evidence type="ECO:0000313" key="14">
    <source>
        <dbReference type="Proteomes" id="UP001210865"/>
    </source>
</evidence>
<keyword evidence="4" id="KW-0444">Lipid biosynthesis</keyword>
<name>A0ABY7NKL5_9SPHN</name>
<evidence type="ECO:0000256" key="11">
    <source>
        <dbReference type="ARBA" id="ARBA00023317"/>
    </source>
</evidence>
<organism evidence="13 14">
    <name type="scientific">Sphingomonas abietis</name>
    <dbReference type="NCBI Taxonomy" id="3012344"/>
    <lineage>
        <taxon>Bacteria</taxon>
        <taxon>Pseudomonadati</taxon>
        <taxon>Pseudomonadota</taxon>
        <taxon>Alphaproteobacteria</taxon>
        <taxon>Sphingomonadales</taxon>
        <taxon>Sphingomonadaceae</taxon>
        <taxon>Sphingomonas</taxon>
    </lineage>
</organism>
<keyword evidence="11" id="KW-0670">Pyruvate</keyword>
<evidence type="ECO:0000256" key="8">
    <source>
        <dbReference type="ARBA" id="ARBA00023209"/>
    </source>
</evidence>
<gene>
    <name evidence="13" type="primary">asd</name>
    <name evidence="13" type="ORF">PBT88_18080</name>
</gene>
<dbReference type="PANTHER" id="PTHR10067:SF6">
    <property type="entry name" value="PHOSPHATIDYLSERINE DECARBOXYLASE PROENZYME, MITOCHONDRIAL"/>
    <property type="match status" value="1"/>
</dbReference>
<dbReference type="EMBL" id="CP115174">
    <property type="protein sequence ID" value="WBO22043.1"/>
    <property type="molecule type" value="Genomic_DNA"/>
</dbReference>
<keyword evidence="9 13" id="KW-0456">Lyase</keyword>
<dbReference type="Proteomes" id="UP001210865">
    <property type="component" value="Chromosome"/>
</dbReference>
<dbReference type="EC" id="4.1.1.65" evidence="3"/>
<evidence type="ECO:0000256" key="2">
    <source>
        <dbReference type="ARBA" id="ARBA00005189"/>
    </source>
</evidence>
<evidence type="ECO:0000256" key="5">
    <source>
        <dbReference type="ARBA" id="ARBA00022793"/>
    </source>
</evidence>
<dbReference type="InterPro" id="IPR033177">
    <property type="entry name" value="PSD-B"/>
</dbReference>
<comment type="cofactor">
    <cofactor evidence="1">
        <name>pyruvate</name>
        <dbReference type="ChEBI" id="CHEBI:15361"/>
    </cofactor>
</comment>
<protein>
    <recommendedName>
        <fullName evidence="3">phosphatidylserine decarboxylase</fullName>
        <ecNumber evidence="3">4.1.1.65</ecNumber>
    </recommendedName>
</protein>
<keyword evidence="14" id="KW-1185">Reference proteome</keyword>
<evidence type="ECO:0000256" key="1">
    <source>
        <dbReference type="ARBA" id="ARBA00001928"/>
    </source>
</evidence>
<evidence type="ECO:0000256" key="7">
    <source>
        <dbReference type="ARBA" id="ARBA00023145"/>
    </source>
</evidence>
<keyword evidence="10" id="KW-1208">Phospholipid metabolism</keyword>
<comment type="pathway">
    <text evidence="2">Lipid metabolism.</text>
</comment>
<keyword evidence="5" id="KW-0210">Decarboxylase</keyword>
<evidence type="ECO:0000256" key="9">
    <source>
        <dbReference type="ARBA" id="ARBA00023239"/>
    </source>
</evidence>
<keyword evidence="6" id="KW-0443">Lipid metabolism</keyword>
<evidence type="ECO:0000256" key="12">
    <source>
        <dbReference type="ARBA" id="ARBA00024326"/>
    </source>
</evidence>
<sequence>MTRRSWLARIGAQEDLNFLLTNRIPRRLATKLIGWLSPIEQPLVRRSSLALWRTFCDVDLSDAADTSFRSLHHAFTRALKPGSRPADPDPAVLASPSDAIVGACGRIEDGMLYQAKGMPYRLAELLGDEALGAPFRDGSFVTLRLTAAMYHRFHAPYDLTVEEVRYISGDTWNVNPIALKRVERLFCRNERAPIRVRLDRGGHHLLLVPVAAILVASIRLNFVDVGRHIRIGGSRTIPCAASIAKGAEMGWFEHGSTIIVFAPPGFTLAEGIAEGRQIRAGEALMRLP</sequence>
<comment type="pathway">
    <text evidence="12">Phospholipid metabolism; phosphatidylethanolamine biosynthesis.</text>
</comment>
<keyword evidence="7" id="KW-0865">Zymogen</keyword>
<evidence type="ECO:0000256" key="3">
    <source>
        <dbReference type="ARBA" id="ARBA00012243"/>
    </source>
</evidence>
<reference evidence="13 14" key="1">
    <citation type="submission" date="2022-12" db="EMBL/GenBank/DDBJ databases">
        <title>Sphingomonas abieness sp. nov., an endophytic bacterium isolated from Abies koreana.</title>
        <authorList>
            <person name="Jiang L."/>
            <person name="Lee J."/>
        </authorList>
    </citation>
    <scope>NUCLEOTIDE SEQUENCE [LARGE SCALE GENOMIC DNA]</scope>
    <source>
        <strain evidence="14">PAMB 00755</strain>
    </source>
</reference>
<evidence type="ECO:0000256" key="4">
    <source>
        <dbReference type="ARBA" id="ARBA00022516"/>
    </source>
</evidence>
<dbReference type="RefSeq" id="WP_270076691.1">
    <property type="nucleotide sequence ID" value="NZ_CP115174.1"/>
</dbReference>
<proteinExistence type="predicted"/>